<accession>A0AA88IBQ7</accession>
<reference evidence="4" key="1">
    <citation type="submission" date="2023-07" db="EMBL/GenBank/DDBJ databases">
        <title>Chromosome-level genome assembly of Artemia franciscana.</title>
        <authorList>
            <person name="Jo E."/>
        </authorList>
    </citation>
    <scope>NUCLEOTIDE SEQUENCE</scope>
    <source>
        <tissue evidence="4">Whole body</tissue>
    </source>
</reference>
<dbReference type="InterPro" id="IPR027417">
    <property type="entry name" value="P-loop_NTPase"/>
</dbReference>
<dbReference type="AlphaFoldDB" id="A0AA88IBQ7"/>
<dbReference type="Pfam" id="PF00004">
    <property type="entry name" value="AAA"/>
    <property type="match status" value="1"/>
</dbReference>
<feature type="domain" description="AAA+ ATPase" evidence="3">
    <location>
        <begin position="38"/>
        <end position="196"/>
    </location>
</feature>
<evidence type="ECO:0000313" key="5">
    <source>
        <dbReference type="Proteomes" id="UP001187531"/>
    </source>
</evidence>
<evidence type="ECO:0000256" key="2">
    <source>
        <dbReference type="ARBA" id="ARBA00046777"/>
    </source>
</evidence>
<dbReference type="CDD" id="cd00009">
    <property type="entry name" value="AAA"/>
    <property type="match status" value="1"/>
</dbReference>
<dbReference type="GO" id="GO:0006270">
    <property type="term" value="P:DNA replication initiation"/>
    <property type="evidence" value="ECO:0007669"/>
    <property type="project" value="TreeGrafter"/>
</dbReference>
<keyword evidence="5" id="KW-1185">Reference proteome</keyword>
<sequence length="311" mass="34918">MNIVESLLSFRPETNILQSHPCWKPLHDLVKKTVECLESNSILMVGPAGCGKTTIIDSVIAETCPSDKVSVVRLSGSIHSESRLALRSFARQLGFCADIIESQSHAEILSTLLTSMRTGGKNREEAQSIILVLDEMDRFCHPKQQHLLYNMLDIAQSLHTPLCVLGVSRRLDVVELLEKRIKSRFSHRQLLVTPMKSVNEVVEAAERMLLSSSSHFSIQDDDVKQRVSTTLNTEAVKKSFLSFLNLYGDYTSFQNLLIPIAVQLSTDKSVEDVDFVGLITKRLVADSKSLILRGLSNLELHLISRKLLWKY</sequence>
<dbReference type="InterPro" id="IPR003959">
    <property type="entry name" value="ATPase_AAA_core"/>
</dbReference>
<dbReference type="SUPFAM" id="SSF52540">
    <property type="entry name" value="P-loop containing nucleoside triphosphate hydrolases"/>
    <property type="match status" value="1"/>
</dbReference>
<dbReference type="GO" id="GO:0016887">
    <property type="term" value="F:ATP hydrolysis activity"/>
    <property type="evidence" value="ECO:0007669"/>
    <property type="project" value="InterPro"/>
</dbReference>
<protein>
    <recommendedName>
        <fullName evidence="1">Origin recognition complex subunit 4</fullName>
    </recommendedName>
</protein>
<organism evidence="4 5">
    <name type="scientific">Artemia franciscana</name>
    <name type="common">Brine shrimp</name>
    <name type="synonym">Artemia sanfranciscana</name>
    <dbReference type="NCBI Taxonomy" id="6661"/>
    <lineage>
        <taxon>Eukaryota</taxon>
        <taxon>Metazoa</taxon>
        <taxon>Ecdysozoa</taxon>
        <taxon>Arthropoda</taxon>
        <taxon>Crustacea</taxon>
        <taxon>Branchiopoda</taxon>
        <taxon>Anostraca</taxon>
        <taxon>Artemiidae</taxon>
        <taxon>Artemia</taxon>
    </lineage>
</organism>
<dbReference type="SMART" id="SM00382">
    <property type="entry name" value="AAA"/>
    <property type="match status" value="1"/>
</dbReference>
<dbReference type="Gene3D" id="3.40.50.300">
    <property type="entry name" value="P-loop containing nucleotide triphosphate hydrolases"/>
    <property type="match status" value="1"/>
</dbReference>
<dbReference type="EMBL" id="JAVRJZ010000002">
    <property type="protein sequence ID" value="KAK2725389.1"/>
    <property type="molecule type" value="Genomic_DNA"/>
</dbReference>
<dbReference type="InterPro" id="IPR003593">
    <property type="entry name" value="AAA+_ATPase"/>
</dbReference>
<dbReference type="Proteomes" id="UP001187531">
    <property type="component" value="Unassembled WGS sequence"/>
</dbReference>
<comment type="caution">
    <text evidence="4">The sequence shown here is derived from an EMBL/GenBank/DDBJ whole genome shotgun (WGS) entry which is preliminary data.</text>
</comment>
<evidence type="ECO:0000259" key="3">
    <source>
        <dbReference type="SMART" id="SM00382"/>
    </source>
</evidence>
<dbReference type="InterPro" id="IPR016527">
    <property type="entry name" value="ORC4"/>
</dbReference>
<name>A0AA88IBQ7_ARTSF</name>
<dbReference type="PANTHER" id="PTHR12087:SF0">
    <property type="entry name" value="ORIGIN RECOGNITION COMPLEX SUBUNIT 4"/>
    <property type="match status" value="1"/>
</dbReference>
<gene>
    <name evidence="4" type="ORF">QYM36_000033</name>
</gene>
<dbReference type="GO" id="GO:0005524">
    <property type="term" value="F:ATP binding"/>
    <property type="evidence" value="ECO:0007669"/>
    <property type="project" value="InterPro"/>
</dbReference>
<dbReference type="GO" id="GO:0003688">
    <property type="term" value="F:DNA replication origin binding"/>
    <property type="evidence" value="ECO:0007669"/>
    <property type="project" value="TreeGrafter"/>
</dbReference>
<evidence type="ECO:0000313" key="4">
    <source>
        <dbReference type="EMBL" id="KAK2725389.1"/>
    </source>
</evidence>
<evidence type="ECO:0000256" key="1">
    <source>
        <dbReference type="ARBA" id="ARBA00019083"/>
    </source>
</evidence>
<dbReference type="PANTHER" id="PTHR12087">
    <property type="entry name" value="ORIGIN RECOGNITION COMPLEX SUBUNIT 4"/>
    <property type="match status" value="1"/>
</dbReference>
<proteinExistence type="predicted"/>
<dbReference type="GO" id="GO:0005664">
    <property type="term" value="C:nuclear origin of replication recognition complex"/>
    <property type="evidence" value="ECO:0007669"/>
    <property type="project" value="TreeGrafter"/>
</dbReference>
<comment type="subunit">
    <text evidence="2">Component of ORC, a complex composed of at least 6 subunits: ORC1, ORC2, ORC3, ORC4, ORC5 and ORC6. ORC is regulated in a cell-cycle dependent manner. It is sequentially assembled at the exit from anaphase of mitosis and disassembled as cells enter S phase. Interacts with DBF4. Interacts with POLQ.</text>
</comment>